<evidence type="ECO:0000313" key="1">
    <source>
        <dbReference type="EMBL" id="KKB35907.1"/>
    </source>
</evidence>
<protein>
    <submittedName>
        <fullName evidence="1">Uncharacterized protein</fullName>
    </submittedName>
</protein>
<comment type="caution">
    <text evidence="1">The sequence shown here is derived from an EMBL/GenBank/DDBJ whole genome shotgun (WGS) entry which is preliminary data.</text>
</comment>
<accession>A0A0F5HK58</accession>
<dbReference type="EMBL" id="JWIR02000067">
    <property type="protein sequence ID" value="KKB35907.1"/>
    <property type="molecule type" value="Genomic_DNA"/>
</dbReference>
<reference evidence="1" key="1">
    <citation type="submission" date="2015-02" db="EMBL/GenBank/DDBJ databases">
        <title>Genome Assembly of Bacillaceae bacterium MTCC 8252.</title>
        <authorList>
            <person name="Verma A."/>
            <person name="Khatri I."/>
            <person name="Mual P."/>
            <person name="Subramanian S."/>
            <person name="Krishnamurthi S."/>
        </authorList>
    </citation>
    <scope>NUCLEOTIDE SEQUENCE [LARGE SCALE GENOMIC DNA]</scope>
    <source>
        <strain evidence="1">MTCC 8252</strain>
    </source>
</reference>
<name>A0A0F5HK58_BACTR</name>
<accession>A0A0F5HSS2</accession>
<proteinExistence type="predicted"/>
<gene>
    <name evidence="1" type="ORF">QY95_03271</name>
</gene>
<sequence length="42" mass="4883">MFVGRETSFWLKNGFFLNTKKPLQVHLKQFSISFYIASVSGQ</sequence>
<evidence type="ECO:0000313" key="2">
    <source>
        <dbReference type="Proteomes" id="UP000031563"/>
    </source>
</evidence>
<organism evidence="1 2">
    <name type="scientific">Bacillus thermotolerans</name>
    <name type="common">Quasibacillus thermotolerans</name>
    <dbReference type="NCBI Taxonomy" id="1221996"/>
    <lineage>
        <taxon>Bacteria</taxon>
        <taxon>Bacillati</taxon>
        <taxon>Bacillota</taxon>
        <taxon>Bacilli</taxon>
        <taxon>Bacillales</taxon>
        <taxon>Bacillaceae</taxon>
        <taxon>Bacillus</taxon>
    </lineage>
</organism>
<keyword evidence="2" id="KW-1185">Reference proteome</keyword>
<dbReference type="AlphaFoldDB" id="A0A0F5HK58"/>
<dbReference type="Proteomes" id="UP000031563">
    <property type="component" value="Unassembled WGS sequence"/>
</dbReference>